<sequence>MSSILLSQQAALDWVGGHEWRKGQSYVRGLTGLTRQPDGTLTLLQGSAHGQEKYIVRVTLAGKEVEAAHCSCPVGKAGDCKHVAALLARALQSPQDFSVLEDLGSQLERLDAPALRALIRDMLKQEPELRGLLTRPGRTAKGTAADLHKRIAQAFALVDYDAEYDWEGEGPDLSDLEPLLDALRGQVQDIASLDAAGYADLYRAADAMLEGCADLNDDDYDLGLSEYIAVARTALLSLLQQPIDSPLRENILDTLEESIGQLGWHRKELQSEQLELFSALPAEEREHLRAFVTRLQGLERHEAYRHRWAQTLYLLFSPEDTNLEDELALARATGRPQEVVKAMLKHGQTEAALQQLERETETVPPQELESAFAEHGLLPELEEYARHHLKTFGVRAWLYGHYRDTGRHDEAHALAREAVLKGTGDHAFYIARWNGQFVRDPDWLSELRHISPDWPADRADYVRQQWKKAGQTDSLLNFLLEEGLLSEAQKLVSERSQVRPELLTRLALNLPAEDAKPLVLRAVLAHVSGRGRDHYRAAAETLTQAAPLIGQDEAREVARLLTQQFPKLSALRDELRRAKLLRD</sequence>
<dbReference type="GO" id="GO:0008270">
    <property type="term" value="F:zinc ion binding"/>
    <property type="evidence" value="ECO:0007669"/>
    <property type="project" value="UniProtKB-KW"/>
</dbReference>
<name>A0AAU6Q4A8_9DEIO</name>
<protein>
    <submittedName>
        <fullName evidence="3">SWIM zinc finger family protein</fullName>
    </submittedName>
</protein>
<feature type="domain" description="SWIM-type" evidence="2">
    <location>
        <begin position="54"/>
        <end position="91"/>
    </location>
</feature>
<gene>
    <name evidence="3" type="ORF">WDJ50_02895</name>
</gene>
<keyword evidence="1" id="KW-0863">Zinc-finger</keyword>
<organism evidence="3">
    <name type="scientific">Deinococcus sp. VB142</name>
    <dbReference type="NCBI Taxonomy" id="3112952"/>
    <lineage>
        <taxon>Bacteria</taxon>
        <taxon>Thermotogati</taxon>
        <taxon>Deinococcota</taxon>
        <taxon>Deinococci</taxon>
        <taxon>Deinococcales</taxon>
        <taxon>Deinococcaceae</taxon>
        <taxon>Deinococcus</taxon>
    </lineage>
</organism>
<accession>A0AAU6Q4A8</accession>
<reference evidence="3" key="1">
    <citation type="submission" date="2024-03" db="EMBL/GenBank/DDBJ databases">
        <title>Deinococcus weizhi sp. nov., isolated from human skin.</title>
        <authorList>
            <person name="Wei Z."/>
            <person name="Tian F."/>
            <person name="Yang C."/>
            <person name="Xin L.T."/>
            <person name="Wen Z.J."/>
            <person name="Lan K.C."/>
            <person name="Yu L."/>
            <person name="Zhe W."/>
            <person name="Dan F.D."/>
            <person name="Jun W."/>
            <person name="Rui Z."/>
            <person name="Yong X.J."/>
            <person name="Ting Y."/>
            <person name="Wei X."/>
            <person name="Xu Z.G."/>
            <person name="Xin Z."/>
            <person name="Dong F.G."/>
            <person name="Ni X.M."/>
            <person name="Zheng M.G."/>
            <person name="Chun Y."/>
            <person name="Qian W.X."/>
        </authorList>
    </citation>
    <scope>NUCLEOTIDE SEQUENCE</scope>
    <source>
        <strain evidence="3">VB142</strain>
    </source>
</reference>
<keyword evidence="1" id="KW-0479">Metal-binding</keyword>
<dbReference type="RefSeq" id="WP_339096255.1">
    <property type="nucleotide sequence ID" value="NZ_CP149782.1"/>
</dbReference>
<evidence type="ECO:0000256" key="1">
    <source>
        <dbReference type="PROSITE-ProRule" id="PRU00325"/>
    </source>
</evidence>
<dbReference type="EMBL" id="CP149782">
    <property type="protein sequence ID" value="WYF45083.1"/>
    <property type="molecule type" value="Genomic_DNA"/>
</dbReference>
<dbReference type="InterPro" id="IPR007527">
    <property type="entry name" value="Znf_SWIM"/>
</dbReference>
<proteinExistence type="predicted"/>
<keyword evidence="1" id="KW-0862">Zinc</keyword>
<evidence type="ECO:0000313" key="3">
    <source>
        <dbReference type="EMBL" id="WYF45083.1"/>
    </source>
</evidence>
<dbReference type="PROSITE" id="PS50966">
    <property type="entry name" value="ZF_SWIM"/>
    <property type="match status" value="1"/>
</dbReference>
<evidence type="ECO:0000259" key="2">
    <source>
        <dbReference type="PROSITE" id="PS50966"/>
    </source>
</evidence>
<dbReference type="Pfam" id="PF04434">
    <property type="entry name" value="SWIM"/>
    <property type="match status" value="1"/>
</dbReference>
<dbReference type="AlphaFoldDB" id="A0AAU6Q4A8"/>